<dbReference type="PANTHER" id="PTHR30616:SF2">
    <property type="entry name" value="PURINE NUCLEOSIDE PHOSPHORYLASE LACC1"/>
    <property type="match status" value="1"/>
</dbReference>
<keyword evidence="7" id="KW-0862">Zinc</keyword>
<dbReference type="InterPro" id="IPR003730">
    <property type="entry name" value="Cu_polyphenol_OxRdtase"/>
</dbReference>
<evidence type="ECO:0000256" key="1">
    <source>
        <dbReference type="ARBA" id="ARBA00000553"/>
    </source>
</evidence>
<evidence type="ECO:0000256" key="2">
    <source>
        <dbReference type="ARBA" id="ARBA00003215"/>
    </source>
</evidence>
<dbReference type="InterPro" id="IPR011324">
    <property type="entry name" value="Cytotoxic_necrot_fac-like_cat"/>
</dbReference>
<comment type="similarity">
    <text evidence="3 11">Belongs to the purine nucleoside phosphorylase YfiH/LACC1 family.</text>
</comment>
<evidence type="ECO:0000313" key="12">
    <source>
        <dbReference type="EMBL" id="MBC8336463.1"/>
    </source>
</evidence>
<dbReference type="AlphaFoldDB" id="A0A8J6TH00"/>
<organism evidence="12 13">
    <name type="scientific">Candidatus Desulfolinea nitratireducens</name>
    <dbReference type="NCBI Taxonomy" id="2841698"/>
    <lineage>
        <taxon>Bacteria</taxon>
        <taxon>Bacillati</taxon>
        <taxon>Chloroflexota</taxon>
        <taxon>Anaerolineae</taxon>
        <taxon>Anaerolineales</taxon>
        <taxon>Anaerolineales incertae sedis</taxon>
        <taxon>Candidatus Desulfolinea</taxon>
    </lineage>
</organism>
<comment type="caution">
    <text evidence="12">The sequence shown here is derived from an EMBL/GenBank/DDBJ whole genome shotgun (WGS) entry which is preliminary data.</text>
</comment>
<dbReference type="Pfam" id="PF02578">
    <property type="entry name" value="Cu-oxidase_4"/>
    <property type="match status" value="1"/>
</dbReference>
<dbReference type="Gene3D" id="3.60.140.10">
    <property type="entry name" value="CNF1/YfiH-like putative cysteine hydrolases"/>
    <property type="match status" value="1"/>
</dbReference>
<sequence length="228" mass="25172">SPVPWDSLNVGGTVGDDLANVRKNRIRSFRVLGRDTESIFDVWQVHGTAVSFASEPRQPNEHEDKADLIFTDRPEVSLFMRFADCTPLLFVDASRGVIGIAHAGWMGTVRGVATAAVNAMREKYGSKPENIQAAIGPSIGPDHYEIGEDVIQQVHDAFGKDAESLLPEVGERRHFDMWAANRIQLERAGVDHIESANICTVCHPKDWFSHRGEKGKTGRFGALIGLNR</sequence>
<dbReference type="Proteomes" id="UP000614469">
    <property type="component" value="Unassembled WGS sequence"/>
</dbReference>
<evidence type="ECO:0000313" key="13">
    <source>
        <dbReference type="Proteomes" id="UP000614469"/>
    </source>
</evidence>
<proteinExistence type="inferred from homology"/>
<dbReference type="EMBL" id="JACNJN010000163">
    <property type="protein sequence ID" value="MBC8336463.1"/>
    <property type="molecule type" value="Genomic_DNA"/>
</dbReference>
<evidence type="ECO:0000256" key="10">
    <source>
        <dbReference type="ARBA" id="ARBA00049893"/>
    </source>
</evidence>
<evidence type="ECO:0000256" key="3">
    <source>
        <dbReference type="ARBA" id="ARBA00007353"/>
    </source>
</evidence>
<evidence type="ECO:0000256" key="6">
    <source>
        <dbReference type="ARBA" id="ARBA00022801"/>
    </source>
</evidence>
<keyword evidence="6" id="KW-0378">Hydrolase</keyword>
<dbReference type="NCBIfam" id="TIGR00726">
    <property type="entry name" value="peptidoglycan editing factor PgeF"/>
    <property type="match status" value="1"/>
</dbReference>
<dbReference type="GO" id="GO:0017061">
    <property type="term" value="F:S-methyl-5-thioadenosine phosphorylase activity"/>
    <property type="evidence" value="ECO:0007669"/>
    <property type="project" value="UniProtKB-EC"/>
</dbReference>
<reference evidence="12 13" key="1">
    <citation type="submission" date="2020-08" db="EMBL/GenBank/DDBJ databases">
        <title>Bridging the membrane lipid divide: bacteria of the FCB group superphylum have the potential to synthesize archaeal ether lipids.</title>
        <authorList>
            <person name="Villanueva L."/>
            <person name="Von Meijenfeldt F.A.B."/>
            <person name="Westbye A.B."/>
            <person name="Yadav S."/>
            <person name="Hopmans E.C."/>
            <person name="Dutilh B.E."/>
            <person name="Sinninghe Damste J.S."/>
        </authorList>
    </citation>
    <scope>NUCLEOTIDE SEQUENCE [LARGE SCALE GENOMIC DNA]</scope>
    <source>
        <strain evidence="12">NIOZ-UU36</strain>
    </source>
</reference>
<evidence type="ECO:0000256" key="4">
    <source>
        <dbReference type="ARBA" id="ARBA00022679"/>
    </source>
</evidence>
<comment type="function">
    <text evidence="2">Purine nucleoside enzyme that catalyzes the phosphorolysis of adenosine and inosine nucleosides, yielding D-ribose 1-phosphate and the respective free bases, adenine and hypoxanthine. Also catalyzes the phosphorolysis of S-methyl-5'-thioadenosine into adenine and S-methyl-5-thio-alpha-D-ribose 1-phosphate. Also has adenosine deaminase activity.</text>
</comment>
<evidence type="ECO:0000256" key="8">
    <source>
        <dbReference type="ARBA" id="ARBA00047989"/>
    </source>
</evidence>
<evidence type="ECO:0000256" key="11">
    <source>
        <dbReference type="RuleBase" id="RU361274"/>
    </source>
</evidence>
<evidence type="ECO:0000256" key="9">
    <source>
        <dbReference type="ARBA" id="ARBA00048968"/>
    </source>
</evidence>
<comment type="catalytic activity">
    <reaction evidence="10">
        <text>S-methyl-5'-thioadenosine + phosphate = 5-(methylsulfanyl)-alpha-D-ribose 1-phosphate + adenine</text>
        <dbReference type="Rhea" id="RHEA:11852"/>
        <dbReference type="ChEBI" id="CHEBI:16708"/>
        <dbReference type="ChEBI" id="CHEBI:17509"/>
        <dbReference type="ChEBI" id="CHEBI:43474"/>
        <dbReference type="ChEBI" id="CHEBI:58533"/>
        <dbReference type="EC" id="2.4.2.28"/>
    </reaction>
    <physiologicalReaction direction="left-to-right" evidence="10">
        <dbReference type="Rhea" id="RHEA:11853"/>
    </physiologicalReaction>
</comment>
<gene>
    <name evidence="12" type="primary">pgeF</name>
    <name evidence="12" type="ORF">H8E29_14455</name>
</gene>
<comment type="catalytic activity">
    <reaction evidence="8">
        <text>adenosine + H2O + H(+) = inosine + NH4(+)</text>
        <dbReference type="Rhea" id="RHEA:24408"/>
        <dbReference type="ChEBI" id="CHEBI:15377"/>
        <dbReference type="ChEBI" id="CHEBI:15378"/>
        <dbReference type="ChEBI" id="CHEBI:16335"/>
        <dbReference type="ChEBI" id="CHEBI:17596"/>
        <dbReference type="ChEBI" id="CHEBI:28938"/>
        <dbReference type="EC" id="3.5.4.4"/>
    </reaction>
    <physiologicalReaction direction="left-to-right" evidence="8">
        <dbReference type="Rhea" id="RHEA:24409"/>
    </physiologicalReaction>
</comment>
<evidence type="ECO:0000256" key="5">
    <source>
        <dbReference type="ARBA" id="ARBA00022723"/>
    </source>
</evidence>
<dbReference type="GO" id="GO:0005507">
    <property type="term" value="F:copper ion binding"/>
    <property type="evidence" value="ECO:0007669"/>
    <property type="project" value="TreeGrafter"/>
</dbReference>
<dbReference type="PANTHER" id="PTHR30616">
    <property type="entry name" value="UNCHARACTERIZED PROTEIN YFIH"/>
    <property type="match status" value="1"/>
</dbReference>
<dbReference type="CDD" id="cd16833">
    <property type="entry name" value="YfiH"/>
    <property type="match status" value="1"/>
</dbReference>
<name>A0A8J6TH00_9CHLR</name>
<dbReference type="GO" id="GO:0016787">
    <property type="term" value="F:hydrolase activity"/>
    <property type="evidence" value="ECO:0007669"/>
    <property type="project" value="UniProtKB-KW"/>
</dbReference>
<comment type="catalytic activity">
    <reaction evidence="1">
        <text>inosine + phosphate = alpha-D-ribose 1-phosphate + hypoxanthine</text>
        <dbReference type="Rhea" id="RHEA:27646"/>
        <dbReference type="ChEBI" id="CHEBI:17368"/>
        <dbReference type="ChEBI" id="CHEBI:17596"/>
        <dbReference type="ChEBI" id="CHEBI:43474"/>
        <dbReference type="ChEBI" id="CHEBI:57720"/>
        <dbReference type="EC" id="2.4.2.1"/>
    </reaction>
    <physiologicalReaction direction="left-to-right" evidence="1">
        <dbReference type="Rhea" id="RHEA:27647"/>
    </physiologicalReaction>
</comment>
<dbReference type="InterPro" id="IPR038371">
    <property type="entry name" value="Cu_polyphenol_OxRdtase_sf"/>
</dbReference>
<accession>A0A8J6TH00</accession>
<comment type="catalytic activity">
    <reaction evidence="9">
        <text>adenosine + phosphate = alpha-D-ribose 1-phosphate + adenine</text>
        <dbReference type="Rhea" id="RHEA:27642"/>
        <dbReference type="ChEBI" id="CHEBI:16335"/>
        <dbReference type="ChEBI" id="CHEBI:16708"/>
        <dbReference type="ChEBI" id="CHEBI:43474"/>
        <dbReference type="ChEBI" id="CHEBI:57720"/>
        <dbReference type="EC" id="2.4.2.1"/>
    </reaction>
    <physiologicalReaction direction="left-to-right" evidence="9">
        <dbReference type="Rhea" id="RHEA:27643"/>
    </physiologicalReaction>
</comment>
<dbReference type="SUPFAM" id="SSF64438">
    <property type="entry name" value="CNF1/YfiH-like putative cysteine hydrolases"/>
    <property type="match status" value="1"/>
</dbReference>
<keyword evidence="4" id="KW-0808">Transferase</keyword>
<evidence type="ECO:0000256" key="7">
    <source>
        <dbReference type="ARBA" id="ARBA00022833"/>
    </source>
</evidence>
<protein>
    <recommendedName>
        <fullName evidence="11">Purine nucleoside phosphorylase</fullName>
    </recommendedName>
</protein>
<keyword evidence="5" id="KW-0479">Metal-binding</keyword>
<feature type="non-terminal residue" evidence="12">
    <location>
        <position position="1"/>
    </location>
</feature>